<protein>
    <submittedName>
        <fullName evidence="2">F-box domain-containing protein</fullName>
    </submittedName>
</protein>
<dbReference type="AlphaFoldDB" id="A0A7E4V697"/>
<proteinExistence type="predicted"/>
<reference evidence="1" key="1">
    <citation type="journal article" date="2013" name="Genetics">
        <title>The draft genome and transcriptome of Panagrellus redivivus are shaped by the harsh demands of a free-living lifestyle.</title>
        <authorList>
            <person name="Srinivasan J."/>
            <person name="Dillman A.R."/>
            <person name="Macchietto M.G."/>
            <person name="Heikkinen L."/>
            <person name="Lakso M."/>
            <person name="Fracchia K.M."/>
            <person name="Antoshechkin I."/>
            <person name="Mortazavi A."/>
            <person name="Wong G."/>
            <person name="Sternberg P.W."/>
        </authorList>
    </citation>
    <scope>NUCLEOTIDE SEQUENCE [LARGE SCALE GENOMIC DNA]</scope>
    <source>
        <strain evidence="1">MT8872</strain>
    </source>
</reference>
<evidence type="ECO:0000313" key="1">
    <source>
        <dbReference type="Proteomes" id="UP000492821"/>
    </source>
</evidence>
<sequence length="298" mass="33425">MCCTTHPASSNTTATIMEKPFPYPQMPLVVQEEVIRRLGACELINFSRTCAVNYMRSRRVRAYPIKAMLLDLALQEAETPTMNLQFSGYDMDEMKTLNALEADFGKKRISVMESFVLKGLNPNSAAFTPEQIAQIETAVNKLLPLLAETHTIKIYGLVPTTVAKSILFAAQSVKNIDIAEMQLSETVGLDAFFPQFDDVQDFNISNNHGIQFTSNVFPILKKNSKALRNVTVHEYFDADSIVTFLKAANFDRAGVVDFKIEKRGVWNNFANLRRKITAAKMNKTLPKIGINGTFLRLN</sequence>
<reference evidence="2" key="2">
    <citation type="submission" date="2020-10" db="UniProtKB">
        <authorList>
            <consortium name="WormBaseParasite"/>
        </authorList>
    </citation>
    <scope>IDENTIFICATION</scope>
</reference>
<name>A0A7E4V697_PANRE</name>
<organism evidence="1 2">
    <name type="scientific">Panagrellus redivivus</name>
    <name type="common">Microworm</name>
    <dbReference type="NCBI Taxonomy" id="6233"/>
    <lineage>
        <taxon>Eukaryota</taxon>
        <taxon>Metazoa</taxon>
        <taxon>Ecdysozoa</taxon>
        <taxon>Nematoda</taxon>
        <taxon>Chromadorea</taxon>
        <taxon>Rhabditida</taxon>
        <taxon>Tylenchina</taxon>
        <taxon>Panagrolaimomorpha</taxon>
        <taxon>Panagrolaimoidea</taxon>
        <taxon>Panagrolaimidae</taxon>
        <taxon>Panagrellus</taxon>
    </lineage>
</organism>
<evidence type="ECO:0000313" key="2">
    <source>
        <dbReference type="WBParaSite" id="Pan_g17096.t1"/>
    </source>
</evidence>
<keyword evidence="1" id="KW-1185">Reference proteome</keyword>
<accession>A0A7E4V697</accession>
<dbReference type="WBParaSite" id="Pan_g17096.t1">
    <property type="protein sequence ID" value="Pan_g17096.t1"/>
    <property type="gene ID" value="Pan_g17096"/>
</dbReference>
<dbReference type="Proteomes" id="UP000492821">
    <property type="component" value="Unassembled WGS sequence"/>
</dbReference>